<evidence type="ECO:0000256" key="1">
    <source>
        <dbReference type="SAM" id="MobiDB-lite"/>
    </source>
</evidence>
<sequence>MTVRVRPARPGHQGREPVAEAGTGHVEVSPRFGTARVTGGTKPTAGNQAVEDTVPLAHHTDDLLGCSAPPPSPAGP</sequence>
<evidence type="ECO:0000313" key="3">
    <source>
        <dbReference type="Proteomes" id="UP000568022"/>
    </source>
</evidence>
<reference evidence="2 3" key="1">
    <citation type="submission" date="2020-08" db="EMBL/GenBank/DDBJ databases">
        <title>Genomic Encyclopedia of Type Strains, Phase III (KMG-III): the genomes of soil and plant-associated and newly described type strains.</title>
        <authorList>
            <person name="Whitman W."/>
        </authorList>
    </citation>
    <scope>NUCLEOTIDE SEQUENCE [LARGE SCALE GENOMIC DNA]</scope>
    <source>
        <strain evidence="2 3">CECT 3226</strain>
    </source>
</reference>
<proteinExistence type="predicted"/>
<dbReference type="AlphaFoldDB" id="A0A7W8BL97"/>
<gene>
    <name evidence="2" type="ORF">FHS32_002246</name>
</gene>
<dbReference type="Proteomes" id="UP000568022">
    <property type="component" value="Unassembled WGS sequence"/>
</dbReference>
<organism evidence="2 3">
    <name type="scientific">Streptomyces griseoloalbus</name>
    <dbReference type="NCBI Taxonomy" id="67303"/>
    <lineage>
        <taxon>Bacteria</taxon>
        <taxon>Bacillati</taxon>
        <taxon>Actinomycetota</taxon>
        <taxon>Actinomycetes</taxon>
        <taxon>Kitasatosporales</taxon>
        <taxon>Streptomycetaceae</taxon>
        <taxon>Streptomyces</taxon>
    </lineage>
</organism>
<keyword evidence="3" id="KW-1185">Reference proteome</keyword>
<dbReference type="EMBL" id="JACHJE010000004">
    <property type="protein sequence ID" value="MBB5125514.1"/>
    <property type="molecule type" value="Genomic_DNA"/>
</dbReference>
<evidence type="ECO:0000313" key="2">
    <source>
        <dbReference type="EMBL" id="MBB5125514.1"/>
    </source>
</evidence>
<accession>A0A7W8BL97</accession>
<comment type="caution">
    <text evidence="2">The sequence shown here is derived from an EMBL/GenBank/DDBJ whole genome shotgun (WGS) entry which is preliminary data.</text>
</comment>
<protein>
    <submittedName>
        <fullName evidence="2">Uncharacterized protein</fullName>
    </submittedName>
</protein>
<name>A0A7W8BL97_9ACTN</name>
<feature type="region of interest" description="Disordered" evidence="1">
    <location>
        <begin position="1"/>
        <end position="48"/>
    </location>
</feature>